<accession>A0A4V2JFC8</accession>
<proteinExistence type="predicted"/>
<gene>
    <name evidence="5" type="ORF">EYS42_14875</name>
</gene>
<organism evidence="5 6">
    <name type="scientific">Aquabacterium lacunae</name>
    <dbReference type="NCBI Taxonomy" id="2528630"/>
    <lineage>
        <taxon>Bacteria</taxon>
        <taxon>Pseudomonadati</taxon>
        <taxon>Pseudomonadota</taxon>
        <taxon>Betaproteobacteria</taxon>
        <taxon>Burkholderiales</taxon>
        <taxon>Aquabacterium</taxon>
    </lineage>
</organism>
<evidence type="ECO:0000313" key="6">
    <source>
        <dbReference type="Proteomes" id="UP000292120"/>
    </source>
</evidence>
<dbReference type="EMBL" id="SIXI01000007">
    <property type="protein sequence ID" value="TBO28287.1"/>
    <property type="molecule type" value="Genomic_DNA"/>
</dbReference>
<dbReference type="InterPro" id="IPR029787">
    <property type="entry name" value="Nucleotide_cyclase"/>
</dbReference>
<dbReference type="SMART" id="SM00267">
    <property type="entry name" value="GGDEF"/>
    <property type="match status" value="1"/>
</dbReference>
<dbReference type="GO" id="GO:0052621">
    <property type="term" value="F:diguanylate cyclase activity"/>
    <property type="evidence" value="ECO:0007669"/>
    <property type="project" value="UniProtKB-EC"/>
</dbReference>
<keyword evidence="6" id="KW-1185">Reference proteome</keyword>
<dbReference type="InterPro" id="IPR000160">
    <property type="entry name" value="GGDEF_dom"/>
</dbReference>
<evidence type="ECO:0000313" key="5">
    <source>
        <dbReference type="EMBL" id="TBO28287.1"/>
    </source>
</evidence>
<dbReference type="FunFam" id="3.30.70.270:FF:000001">
    <property type="entry name" value="Diguanylate cyclase domain protein"/>
    <property type="match status" value="1"/>
</dbReference>
<dbReference type="Proteomes" id="UP000292120">
    <property type="component" value="Unassembled WGS sequence"/>
</dbReference>
<keyword evidence="3" id="KW-0812">Transmembrane</keyword>
<dbReference type="PANTHER" id="PTHR45138">
    <property type="entry name" value="REGULATORY COMPONENTS OF SENSORY TRANSDUCTION SYSTEM"/>
    <property type="match status" value="1"/>
</dbReference>
<comment type="caution">
    <text evidence="5">The sequence shown here is derived from an EMBL/GenBank/DDBJ whole genome shotgun (WGS) entry which is preliminary data.</text>
</comment>
<feature type="transmembrane region" description="Helical" evidence="3">
    <location>
        <begin position="38"/>
        <end position="59"/>
    </location>
</feature>
<feature type="transmembrane region" description="Helical" evidence="3">
    <location>
        <begin position="119"/>
        <end position="136"/>
    </location>
</feature>
<dbReference type="Gene3D" id="3.30.70.270">
    <property type="match status" value="1"/>
</dbReference>
<dbReference type="GO" id="GO:1902201">
    <property type="term" value="P:negative regulation of bacterial-type flagellum-dependent cell motility"/>
    <property type="evidence" value="ECO:0007669"/>
    <property type="project" value="TreeGrafter"/>
</dbReference>
<reference evidence="5 6" key="1">
    <citation type="submission" date="2019-02" db="EMBL/GenBank/DDBJ databases">
        <title>Aquabacterium sp. strain KMB7.</title>
        <authorList>
            <person name="Chen W.-M."/>
        </authorList>
    </citation>
    <scope>NUCLEOTIDE SEQUENCE [LARGE SCALE GENOMIC DNA]</scope>
    <source>
        <strain evidence="5 6">KMB7</strain>
    </source>
</reference>
<feature type="transmembrane region" description="Helical" evidence="3">
    <location>
        <begin position="65"/>
        <end position="82"/>
    </location>
</feature>
<dbReference type="CDD" id="cd01949">
    <property type="entry name" value="GGDEF"/>
    <property type="match status" value="1"/>
</dbReference>
<evidence type="ECO:0000256" key="2">
    <source>
        <dbReference type="ARBA" id="ARBA00034247"/>
    </source>
</evidence>
<dbReference type="NCBIfam" id="TIGR00254">
    <property type="entry name" value="GGDEF"/>
    <property type="match status" value="1"/>
</dbReference>
<dbReference type="InterPro" id="IPR043128">
    <property type="entry name" value="Rev_trsase/Diguanyl_cyclase"/>
</dbReference>
<protein>
    <recommendedName>
        <fullName evidence="1">diguanylate cyclase</fullName>
        <ecNumber evidence="1">2.7.7.65</ecNumber>
    </recommendedName>
</protein>
<comment type="catalytic activity">
    <reaction evidence="2">
        <text>2 GTP = 3',3'-c-di-GMP + 2 diphosphate</text>
        <dbReference type="Rhea" id="RHEA:24898"/>
        <dbReference type="ChEBI" id="CHEBI:33019"/>
        <dbReference type="ChEBI" id="CHEBI:37565"/>
        <dbReference type="ChEBI" id="CHEBI:58805"/>
        <dbReference type="EC" id="2.7.7.65"/>
    </reaction>
</comment>
<evidence type="ECO:0000256" key="3">
    <source>
        <dbReference type="SAM" id="Phobius"/>
    </source>
</evidence>
<dbReference type="InterPro" id="IPR050469">
    <property type="entry name" value="Diguanylate_Cyclase"/>
</dbReference>
<feature type="transmembrane region" description="Helical" evidence="3">
    <location>
        <begin position="94"/>
        <end position="113"/>
    </location>
</feature>
<keyword evidence="3" id="KW-0472">Membrane</keyword>
<feature type="transmembrane region" description="Helical" evidence="3">
    <location>
        <begin position="175"/>
        <end position="197"/>
    </location>
</feature>
<dbReference type="EC" id="2.7.7.65" evidence="1"/>
<dbReference type="OrthoDB" id="9813903at2"/>
<keyword evidence="3" id="KW-1133">Transmembrane helix</keyword>
<evidence type="ECO:0000259" key="4">
    <source>
        <dbReference type="PROSITE" id="PS50887"/>
    </source>
</evidence>
<name>A0A4V2JFC8_9BURK</name>
<dbReference type="PANTHER" id="PTHR45138:SF9">
    <property type="entry name" value="DIGUANYLATE CYCLASE DGCM-RELATED"/>
    <property type="match status" value="1"/>
</dbReference>
<dbReference type="PROSITE" id="PS50887">
    <property type="entry name" value="GGDEF"/>
    <property type="match status" value="1"/>
</dbReference>
<feature type="domain" description="GGDEF" evidence="4">
    <location>
        <begin position="240"/>
        <end position="368"/>
    </location>
</feature>
<dbReference type="GO" id="GO:0005886">
    <property type="term" value="C:plasma membrane"/>
    <property type="evidence" value="ECO:0007669"/>
    <property type="project" value="TreeGrafter"/>
</dbReference>
<dbReference type="SUPFAM" id="SSF55073">
    <property type="entry name" value="Nucleotide cyclase"/>
    <property type="match status" value="1"/>
</dbReference>
<sequence length="370" mass="40415">MALGAIAPEVMSVLAYFQDQVPTVDAAGQPLSVHQQGFALVLLGTALVAGVTHLCFLLLMLWAGVQVLAVVNVASVLCYWLMFHLARRGQLRGALIMAGVEVIGHAVLALWVLGWGSGFHYYLLLPLPVVIVSSVIHRGDKLFFTPALAGVAIGVDVAFRTRAPQVVLDLPVLNFLHYFNLVACMVILCFLAAFYFLQIQKVERQLRALATTDPLTQLSNRRALMDVIRHEERRLQRGRQVLSFVMADIDHFKQVNDTLGHDAGDEVLRQVSQTLAAGVRDIDHLARWGGEEFLIVLPDTDAGEAVQVAERLRQAVARQPVRGLPITATFGVSEVREGETAEQAISRADSALYAGKRAGRNRVQCDGAVA</sequence>
<dbReference type="Pfam" id="PF00990">
    <property type="entry name" value="GGDEF"/>
    <property type="match status" value="1"/>
</dbReference>
<evidence type="ECO:0000256" key="1">
    <source>
        <dbReference type="ARBA" id="ARBA00012528"/>
    </source>
</evidence>
<dbReference type="GO" id="GO:0043709">
    <property type="term" value="P:cell adhesion involved in single-species biofilm formation"/>
    <property type="evidence" value="ECO:0007669"/>
    <property type="project" value="TreeGrafter"/>
</dbReference>
<feature type="transmembrane region" description="Helical" evidence="3">
    <location>
        <begin position="143"/>
        <end position="163"/>
    </location>
</feature>
<dbReference type="AlphaFoldDB" id="A0A4V2JFC8"/>